<dbReference type="Gene3D" id="3.30.450.20">
    <property type="entry name" value="PAS domain"/>
    <property type="match status" value="1"/>
</dbReference>
<dbReference type="SUPFAM" id="SSF55785">
    <property type="entry name" value="PYP-like sensor domain (PAS domain)"/>
    <property type="match status" value="1"/>
</dbReference>
<dbReference type="AlphaFoldDB" id="A0A364NIP6"/>
<gene>
    <name evidence="5" type="ORF">DN062_16640</name>
</gene>
<feature type="domain" description="PAS" evidence="2">
    <location>
        <begin position="189"/>
        <end position="261"/>
    </location>
</feature>
<evidence type="ECO:0000259" key="3">
    <source>
        <dbReference type="PROSITE" id="PS50883"/>
    </source>
</evidence>
<dbReference type="SUPFAM" id="SSF55781">
    <property type="entry name" value="GAF domain-like"/>
    <property type="match status" value="1"/>
</dbReference>
<dbReference type="PROSITE" id="PS50887">
    <property type="entry name" value="GGDEF"/>
    <property type="match status" value="1"/>
</dbReference>
<accession>A0A364NIP6</accession>
<dbReference type="InterPro" id="IPR013656">
    <property type="entry name" value="PAS_4"/>
</dbReference>
<dbReference type="CDD" id="cd00130">
    <property type="entry name" value="PAS"/>
    <property type="match status" value="1"/>
</dbReference>
<dbReference type="InterPro" id="IPR035965">
    <property type="entry name" value="PAS-like_dom_sf"/>
</dbReference>
<dbReference type="PANTHER" id="PTHR44757:SF2">
    <property type="entry name" value="BIOFILM ARCHITECTURE MAINTENANCE PROTEIN MBAA"/>
    <property type="match status" value="1"/>
</dbReference>
<organism evidence="5 6">
    <name type="scientific">Nitrincola tibetensis</name>
    <dbReference type="NCBI Taxonomy" id="2219697"/>
    <lineage>
        <taxon>Bacteria</taxon>
        <taxon>Pseudomonadati</taxon>
        <taxon>Pseudomonadota</taxon>
        <taxon>Gammaproteobacteria</taxon>
        <taxon>Oceanospirillales</taxon>
        <taxon>Oceanospirillaceae</taxon>
        <taxon>Nitrincola</taxon>
    </lineage>
</organism>
<dbReference type="FunFam" id="3.30.70.270:FF:000001">
    <property type="entry name" value="Diguanylate cyclase domain protein"/>
    <property type="match status" value="1"/>
</dbReference>
<evidence type="ECO:0000313" key="5">
    <source>
        <dbReference type="EMBL" id="RAU16757.1"/>
    </source>
</evidence>
<dbReference type="SMART" id="SM00052">
    <property type="entry name" value="EAL"/>
    <property type="match status" value="1"/>
</dbReference>
<keyword evidence="6" id="KW-1185">Reference proteome</keyword>
<evidence type="ECO:0000259" key="2">
    <source>
        <dbReference type="PROSITE" id="PS50112"/>
    </source>
</evidence>
<dbReference type="InterPro" id="IPR001633">
    <property type="entry name" value="EAL_dom"/>
</dbReference>
<dbReference type="Pfam" id="PF01590">
    <property type="entry name" value="GAF"/>
    <property type="match status" value="1"/>
</dbReference>
<dbReference type="InterPro" id="IPR003018">
    <property type="entry name" value="GAF"/>
</dbReference>
<dbReference type="SMART" id="SM00065">
    <property type="entry name" value="GAF"/>
    <property type="match status" value="1"/>
</dbReference>
<dbReference type="Proteomes" id="UP000250744">
    <property type="component" value="Unassembled WGS sequence"/>
</dbReference>
<dbReference type="Pfam" id="PF08448">
    <property type="entry name" value="PAS_4"/>
    <property type="match status" value="1"/>
</dbReference>
<dbReference type="InterPro" id="IPR043128">
    <property type="entry name" value="Rev_trsase/Diguanyl_cyclase"/>
</dbReference>
<dbReference type="PANTHER" id="PTHR44757">
    <property type="entry name" value="DIGUANYLATE CYCLASE DGCP"/>
    <property type="match status" value="1"/>
</dbReference>
<dbReference type="RefSeq" id="WP_112160424.1">
    <property type="nucleotide sequence ID" value="NZ_QKRX01000017.1"/>
</dbReference>
<dbReference type="NCBIfam" id="TIGR00254">
    <property type="entry name" value="GGDEF"/>
    <property type="match status" value="1"/>
</dbReference>
<dbReference type="CDD" id="cd01949">
    <property type="entry name" value="GGDEF"/>
    <property type="match status" value="1"/>
</dbReference>
<evidence type="ECO:0000313" key="6">
    <source>
        <dbReference type="Proteomes" id="UP000250744"/>
    </source>
</evidence>
<dbReference type="InterPro" id="IPR035919">
    <property type="entry name" value="EAL_sf"/>
</dbReference>
<feature type="domain" description="GGDEF" evidence="4">
    <location>
        <begin position="348"/>
        <end position="481"/>
    </location>
</feature>
<dbReference type="Gene3D" id="3.30.70.270">
    <property type="match status" value="1"/>
</dbReference>
<reference evidence="5 6" key="1">
    <citation type="submission" date="2018-06" db="EMBL/GenBank/DDBJ databases">
        <title>Nitrincola tibetense sp. nov., isolated from Lake XuguoCo on Tibetan Plateau.</title>
        <authorList>
            <person name="Xing P."/>
        </authorList>
    </citation>
    <scope>NUCLEOTIDE SEQUENCE [LARGE SCALE GENOMIC DNA]</scope>
    <source>
        <strain evidence="6">xg18</strain>
    </source>
</reference>
<dbReference type="InterPro" id="IPR000160">
    <property type="entry name" value="GGDEF_dom"/>
</dbReference>
<comment type="cofactor">
    <cofactor evidence="1">
        <name>Mg(2+)</name>
        <dbReference type="ChEBI" id="CHEBI:18420"/>
    </cofactor>
</comment>
<dbReference type="InterPro" id="IPR052155">
    <property type="entry name" value="Biofilm_reg_signaling"/>
</dbReference>
<proteinExistence type="predicted"/>
<name>A0A364NIP6_9GAMM</name>
<dbReference type="InterPro" id="IPR029016">
    <property type="entry name" value="GAF-like_dom_sf"/>
</dbReference>
<sequence>MESNSNDRLLSQRYELERLISRISSKIVMSSDSDLDENIECCLRWLAEFTQSDRSYLFQIREEVFADNTHEWCMPGVSAQKSELQGLELSEDLHFVRRMRAQQEVNYSDVPALPDTHQIEKEILMSQGILSLLIVPMVSNRSFVGFIGIDAVFSKRTWTQDEVYLLKLCGEMFTHALEHKRSSEIIKSSEARLRCIFEKIPTIAVQGYDHQRRVFLWNKASELLYGYSQDEALGCRLEELIIPSEAREAVISEITHWIENEEEIPSGELTLSHKDGSSLRVFSSHVMHTTLAGERELYCVDVDLTPLKNVQLELEKLTHFDPLTGLPNRILLSDRLAQMMTSSRRTHQILAVAYLDLDGFKLINDQYGHAIGDRVLQHLAEKMKETLREDDTLARIGGDEFVAVLGGMNEIQDCEPVLRRLLEAASDPVQLDGHQLNVSASIGVTLYPLDDADPDQLLRHADQAMYLAKQAGKDRYQLFDIQLEAAVRQKQEALKAISKGLKSGQFLLYYQPKINMQTLEFEGAEALIRWQHPQNGLMTPYAFLPVTQGHHLELDLGEWVLNTALQQMQVWNLTGFDCPLSINIAAQQIQFPGFVEQLRLALKKYPHVSPQHVQLEILETSALDDIASVAPILSQCRELGVSLALDDFGTGYSSLTYLKRLPIDCLKIDQGFVRDMIGDVDDLSIIQGVLGLAKAFNLQVIAEGVETSAHCRQLLALGCTSGQGYGIARPMPAHVLPDWVRNVLPTLSF</sequence>
<dbReference type="InterPro" id="IPR000014">
    <property type="entry name" value="PAS"/>
</dbReference>
<evidence type="ECO:0000259" key="4">
    <source>
        <dbReference type="PROSITE" id="PS50887"/>
    </source>
</evidence>
<dbReference type="Pfam" id="PF00563">
    <property type="entry name" value="EAL"/>
    <property type="match status" value="1"/>
</dbReference>
<dbReference type="PROSITE" id="PS50883">
    <property type="entry name" value="EAL"/>
    <property type="match status" value="1"/>
</dbReference>
<dbReference type="SMART" id="SM00267">
    <property type="entry name" value="GGDEF"/>
    <property type="match status" value="1"/>
</dbReference>
<dbReference type="SUPFAM" id="SSF141868">
    <property type="entry name" value="EAL domain-like"/>
    <property type="match status" value="1"/>
</dbReference>
<dbReference type="NCBIfam" id="TIGR00229">
    <property type="entry name" value="sensory_box"/>
    <property type="match status" value="1"/>
</dbReference>
<dbReference type="Pfam" id="PF00990">
    <property type="entry name" value="GGDEF"/>
    <property type="match status" value="1"/>
</dbReference>
<dbReference type="GO" id="GO:0003824">
    <property type="term" value="F:catalytic activity"/>
    <property type="evidence" value="ECO:0007669"/>
    <property type="project" value="UniProtKB-ARBA"/>
</dbReference>
<dbReference type="Gene3D" id="3.20.20.450">
    <property type="entry name" value="EAL domain"/>
    <property type="match status" value="1"/>
</dbReference>
<dbReference type="Gene3D" id="3.30.450.40">
    <property type="match status" value="1"/>
</dbReference>
<evidence type="ECO:0000256" key="1">
    <source>
        <dbReference type="ARBA" id="ARBA00001946"/>
    </source>
</evidence>
<dbReference type="InterPro" id="IPR029787">
    <property type="entry name" value="Nucleotide_cyclase"/>
</dbReference>
<dbReference type="CDD" id="cd01948">
    <property type="entry name" value="EAL"/>
    <property type="match status" value="1"/>
</dbReference>
<feature type="domain" description="EAL" evidence="3">
    <location>
        <begin position="490"/>
        <end position="744"/>
    </location>
</feature>
<dbReference type="SMART" id="SM00091">
    <property type="entry name" value="PAS"/>
    <property type="match status" value="1"/>
</dbReference>
<comment type="caution">
    <text evidence="5">The sequence shown here is derived from an EMBL/GenBank/DDBJ whole genome shotgun (WGS) entry which is preliminary data.</text>
</comment>
<dbReference type="PROSITE" id="PS50112">
    <property type="entry name" value="PAS"/>
    <property type="match status" value="1"/>
</dbReference>
<evidence type="ECO:0008006" key="7">
    <source>
        <dbReference type="Google" id="ProtNLM"/>
    </source>
</evidence>
<dbReference type="SUPFAM" id="SSF55073">
    <property type="entry name" value="Nucleotide cyclase"/>
    <property type="match status" value="1"/>
</dbReference>
<dbReference type="EMBL" id="QKRX01000017">
    <property type="protein sequence ID" value="RAU16757.1"/>
    <property type="molecule type" value="Genomic_DNA"/>
</dbReference>
<protein>
    <recommendedName>
        <fullName evidence="7">Bifunctional diguanylate cyclase/phosphodiesterase</fullName>
    </recommendedName>
</protein>
<dbReference type="OrthoDB" id="9787514at2"/>